<evidence type="ECO:0000313" key="3">
    <source>
        <dbReference type="Proteomes" id="UP000597656"/>
    </source>
</evidence>
<keyword evidence="3" id="KW-1185">Reference proteome</keyword>
<proteinExistence type="predicted"/>
<feature type="region of interest" description="Disordered" evidence="1">
    <location>
        <begin position="51"/>
        <end position="71"/>
    </location>
</feature>
<feature type="compositionally biased region" description="Basic and acidic residues" evidence="1">
    <location>
        <begin position="51"/>
        <end position="60"/>
    </location>
</feature>
<organism evidence="2 3">
    <name type="scientific">Lentzea pudingi</name>
    <dbReference type="NCBI Taxonomy" id="1789439"/>
    <lineage>
        <taxon>Bacteria</taxon>
        <taxon>Bacillati</taxon>
        <taxon>Actinomycetota</taxon>
        <taxon>Actinomycetes</taxon>
        <taxon>Pseudonocardiales</taxon>
        <taxon>Pseudonocardiaceae</taxon>
        <taxon>Lentzea</taxon>
    </lineage>
</organism>
<protein>
    <recommendedName>
        <fullName evidence="4">Secreted protein</fullName>
    </recommendedName>
</protein>
<evidence type="ECO:0000313" key="2">
    <source>
        <dbReference type="EMBL" id="GGM76780.1"/>
    </source>
</evidence>
<name>A0ABQ2HDX3_9PSEU</name>
<dbReference type="Proteomes" id="UP000597656">
    <property type="component" value="Unassembled WGS sequence"/>
</dbReference>
<evidence type="ECO:0000256" key="1">
    <source>
        <dbReference type="SAM" id="MobiDB-lite"/>
    </source>
</evidence>
<accession>A0ABQ2HDX3</accession>
<comment type="caution">
    <text evidence="2">The sequence shown here is derived from an EMBL/GenBank/DDBJ whole genome shotgun (WGS) entry which is preliminary data.</text>
</comment>
<dbReference type="RefSeq" id="WP_189153600.1">
    <property type="nucleotide sequence ID" value="NZ_BMNC01000001.1"/>
</dbReference>
<sequence>MAGVLAFLSVPLTLAAFTWYALRARRTGSGQSLMAPFEEIWDPVSHRTNIEIQAEAERTPETPSPGDPLRL</sequence>
<gene>
    <name evidence="2" type="ORF">GCM10011609_10890</name>
</gene>
<dbReference type="EMBL" id="BMNC01000001">
    <property type="protein sequence ID" value="GGM76780.1"/>
    <property type="molecule type" value="Genomic_DNA"/>
</dbReference>
<evidence type="ECO:0008006" key="4">
    <source>
        <dbReference type="Google" id="ProtNLM"/>
    </source>
</evidence>
<reference evidence="3" key="1">
    <citation type="journal article" date="2019" name="Int. J. Syst. Evol. Microbiol.">
        <title>The Global Catalogue of Microorganisms (GCM) 10K type strain sequencing project: providing services to taxonomists for standard genome sequencing and annotation.</title>
        <authorList>
            <consortium name="The Broad Institute Genomics Platform"/>
            <consortium name="The Broad Institute Genome Sequencing Center for Infectious Disease"/>
            <person name="Wu L."/>
            <person name="Ma J."/>
        </authorList>
    </citation>
    <scope>NUCLEOTIDE SEQUENCE [LARGE SCALE GENOMIC DNA]</scope>
    <source>
        <strain evidence="3">CGMCC 4.7319</strain>
    </source>
</reference>
<feature type="compositionally biased region" description="Pro residues" evidence="1">
    <location>
        <begin position="62"/>
        <end position="71"/>
    </location>
</feature>